<dbReference type="GO" id="GO:0032259">
    <property type="term" value="P:methylation"/>
    <property type="evidence" value="ECO:0007669"/>
    <property type="project" value="UniProtKB-KW"/>
</dbReference>
<dbReference type="Gene3D" id="3.40.50.150">
    <property type="entry name" value="Vaccinia Virus protein VP39"/>
    <property type="match status" value="1"/>
</dbReference>
<feature type="domain" description="Methyltransferase type 11" evidence="1">
    <location>
        <begin position="50"/>
        <end position="140"/>
    </location>
</feature>
<dbReference type="InterPro" id="IPR013216">
    <property type="entry name" value="Methyltransf_11"/>
</dbReference>
<dbReference type="EC" id="2.1.1.222" evidence="2"/>
<dbReference type="PANTHER" id="PTHR43861">
    <property type="entry name" value="TRANS-ACONITATE 2-METHYLTRANSFERASE-RELATED"/>
    <property type="match status" value="1"/>
</dbReference>
<reference evidence="3" key="1">
    <citation type="journal article" date="2019" name="Int. J. Syst. Evol. Microbiol.">
        <title>The Global Catalogue of Microorganisms (GCM) 10K type strain sequencing project: providing services to taxonomists for standard genome sequencing and annotation.</title>
        <authorList>
            <consortium name="The Broad Institute Genomics Platform"/>
            <consortium name="The Broad Institute Genome Sequencing Center for Infectious Disease"/>
            <person name="Wu L."/>
            <person name="Ma J."/>
        </authorList>
    </citation>
    <scope>NUCLEOTIDE SEQUENCE [LARGE SCALE GENOMIC DNA]</scope>
    <source>
        <strain evidence="3">CGMCC 4.1434</strain>
    </source>
</reference>
<keyword evidence="2" id="KW-0808">Transferase</keyword>
<protein>
    <submittedName>
        <fullName evidence="2">Class I SAM-dependent methyltransferase</fullName>
        <ecNumber evidence="2">2.1.1.222</ecNumber>
        <ecNumber evidence="2">2.1.1.64</ecNumber>
    </submittedName>
</protein>
<dbReference type="CDD" id="cd02440">
    <property type="entry name" value="AdoMet_MTases"/>
    <property type="match status" value="1"/>
</dbReference>
<proteinExistence type="predicted"/>
<evidence type="ECO:0000313" key="3">
    <source>
        <dbReference type="Proteomes" id="UP001596109"/>
    </source>
</evidence>
<dbReference type="GO" id="GO:0061542">
    <property type="term" value="F:3-demethylubiquinol 3-O-methyltransferase activity"/>
    <property type="evidence" value="ECO:0007669"/>
    <property type="project" value="UniProtKB-EC"/>
</dbReference>
<keyword evidence="3" id="KW-1185">Reference proteome</keyword>
<dbReference type="Pfam" id="PF08241">
    <property type="entry name" value="Methyltransf_11"/>
    <property type="match status" value="1"/>
</dbReference>
<dbReference type="SUPFAM" id="SSF53335">
    <property type="entry name" value="S-adenosyl-L-methionine-dependent methyltransferases"/>
    <property type="match status" value="1"/>
</dbReference>
<accession>A0ABW0TM87</accession>
<evidence type="ECO:0000313" key="2">
    <source>
        <dbReference type="EMBL" id="MFC5590287.1"/>
    </source>
</evidence>
<organism evidence="2 3">
    <name type="scientific">Sporosarcina soli</name>
    <dbReference type="NCBI Taxonomy" id="334736"/>
    <lineage>
        <taxon>Bacteria</taxon>
        <taxon>Bacillati</taxon>
        <taxon>Bacillota</taxon>
        <taxon>Bacilli</taxon>
        <taxon>Bacillales</taxon>
        <taxon>Caryophanaceae</taxon>
        <taxon>Sporosarcina</taxon>
    </lineage>
</organism>
<dbReference type="InterPro" id="IPR029063">
    <property type="entry name" value="SAM-dependent_MTases_sf"/>
</dbReference>
<dbReference type="Proteomes" id="UP001596109">
    <property type="component" value="Unassembled WGS sequence"/>
</dbReference>
<name>A0ABW0TM87_9BACL</name>
<dbReference type="EMBL" id="JBHSNO010000008">
    <property type="protein sequence ID" value="MFC5590287.1"/>
    <property type="molecule type" value="Genomic_DNA"/>
</dbReference>
<dbReference type="EC" id="2.1.1.64" evidence="2"/>
<evidence type="ECO:0000259" key="1">
    <source>
        <dbReference type="Pfam" id="PF08241"/>
    </source>
</evidence>
<gene>
    <name evidence="2" type="ORF">ACFPRA_15385</name>
</gene>
<dbReference type="RefSeq" id="WP_381436509.1">
    <property type="nucleotide sequence ID" value="NZ_JBHSNO010000008.1"/>
</dbReference>
<dbReference type="GO" id="GO:0102208">
    <property type="term" value="F:2-polyprenyl-6-hydroxyphenol methylase activity"/>
    <property type="evidence" value="ECO:0007669"/>
    <property type="project" value="UniProtKB-EC"/>
</dbReference>
<keyword evidence="2" id="KW-0489">Methyltransferase</keyword>
<comment type="caution">
    <text evidence="2">The sequence shown here is derived from an EMBL/GenBank/DDBJ whole genome shotgun (WGS) entry which is preliminary data.</text>
</comment>
<sequence length="204" mass="24001">MSKKNKKTLQEIHDYWVHQSQPDHYIDKVKRSEFLTEYVKKYILKTGKILEIGCNVGRNLNHLYENGFKQLTGIEISENAITALKKTYPLLEKNSEIIHSSIEETIKQLPTHHFDLVFTMAVLEHIHPDSEWIFEDIARITGSYLITIEAEKAEHWRLYPRNYKNIFEKYGLQQVEENRCDKESGLGAYTLRIFKRQSNMGGEL</sequence>